<dbReference type="PROSITE" id="PS00211">
    <property type="entry name" value="ABC_TRANSPORTER_1"/>
    <property type="match status" value="1"/>
</dbReference>
<dbReference type="Pfam" id="PF00664">
    <property type="entry name" value="ABC_membrane"/>
    <property type="match status" value="1"/>
</dbReference>
<dbReference type="InterPro" id="IPR027417">
    <property type="entry name" value="P-loop_NTPase"/>
</dbReference>
<evidence type="ECO:0000256" key="1">
    <source>
        <dbReference type="ARBA" id="ARBA00004370"/>
    </source>
</evidence>
<dbReference type="FunFam" id="1.20.1560.10:FF:000026">
    <property type="entry name" value="Multidrug resistance-associated protein lethal(2)03659"/>
    <property type="match status" value="1"/>
</dbReference>
<reference evidence="11" key="1">
    <citation type="journal article" date="2023" name="Insect Mol. Biol.">
        <title>Genome sequencing provides insights into the evolution of gene families encoding plant cell wall-degrading enzymes in longhorned beetles.</title>
        <authorList>
            <person name="Shin N.R."/>
            <person name="Okamura Y."/>
            <person name="Kirsch R."/>
            <person name="Pauchet Y."/>
        </authorList>
    </citation>
    <scope>NUCLEOTIDE SEQUENCE</scope>
    <source>
        <strain evidence="11">AMC_N1</strain>
    </source>
</reference>
<sequence>MNMEEKQQETNKRTREHPYERANFITDFFFCWMLPFFVKGVKKEITEDDMYGPLKAHESNILGEKMEKYWTYEVKNKKNPSLWRALFKVFKYDFSLIVIIMLIYELVLKLSYPLLLSQFLKFYEPNQTDMDKSEACIFAGLLVLATLLRVTASHRYMVCALHLGMKLRVAMCSLIYRKALKLSNSALAETTIGQMVNLLSNDVARFENVIIYFNYLWFAPIEALIFMSVLHNYVGYTGLIGICFLILFSPIQLYMGKKTSSYRMKTALRTDERVRLMSEIITGIQVIKMYTWEKPFAKLVQISRRKEMQQIKATSVIKAIMVSLIMVQNHVAIYFCVLTYVLTGNVMNSSYVYTLSSFYGILRDLLTENFPRGLTDIAETNISVKRIQKFLMHEEIHISSDLRHADVKSIQPNKLINVGINLKNVSVKWVNSLSENTLDHVSFSAKSCQLVAVVGPVGGGKTTLLHAILKELPPVEGIVHVEGTLSYASQEPWLFGGSVRQNIIFGQEFEPKKYAEVVRVCALERDFTLFPYGDRTLIGDRGVTLSGGQRARINLARAVYKDADIYLLDDPLSAVDTHVGRQLFDQCICGYLKEKCVVLVTHQLQYLKKVATIYLFEDGKVEASGSYQELRATDSEFTKLLKSQDSEEEKLDRKLSNANIRQDFEDSDDQEQPQENREQRGSGIISWKVYKSYLRAGGNFVKTIVVLLSFVLSQMLSSSIDYFINI</sequence>
<dbReference type="PANTHER" id="PTHR24223:SF448">
    <property type="entry name" value="FI20146P1-RELATED"/>
    <property type="match status" value="1"/>
</dbReference>
<keyword evidence="3 8" id="KW-0812">Transmembrane</keyword>
<dbReference type="PROSITE" id="PS50929">
    <property type="entry name" value="ABC_TM1F"/>
    <property type="match status" value="1"/>
</dbReference>
<dbReference type="InterPro" id="IPR017871">
    <property type="entry name" value="ABC_transporter-like_CS"/>
</dbReference>
<gene>
    <name evidence="11" type="ORF">NQ318_000782</name>
</gene>
<feature type="transmembrane region" description="Helical" evidence="8">
    <location>
        <begin position="316"/>
        <end position="342"/>
    </location>
</feature>
<feature type="transmembrane region" description="Helical" evidence="8">
    <location>
        <begin position="94"/>
        <end position="115"/>
    </location>
</feature>
<feature type="transmembrane region" description="Helical" evidence="8">
    <location>
        <begin position="233"/>
        <end position="255"/>
    </location>
</feature>
<evidence type="ECO:0000256" key="7">
    <source>
        <dbReference type="ARBA" id="ARBA00023136"/>
    </source>
</evidence>
<accession>A0AAV8YU60</accession>
<proteinExistence type="predicted"/>
<evidence type="ECO:0000259" key="10">
    <source>
        <dbReference type="PROSITE" id="PS50929"/>
    </source>
</evidence>
<evidence type="ECO:0000259" key="9">
    <source>
        <dbReference type="PROSITE" id="PS50893"/>
    </source>
</evidence>
<dbReference type="GO" id="GO:0005524">
    <property type="term" value="F:ATP binding"/>
    <property type="evidence" value="ECO:0007669"/>
    <property type="project" value="UniProtKB-KW"/>
</dbReference>
<evidence type="ECO:0000256" key="6">
    <source>
        <dbReference type="ARBA" id="ARBA00022989"/>
    </source>
</evidence>
<keyword evidence="2" id="KW-0813">Transport</keyword>
<dbReference type="Gene3D" id="3.40.50.300">
    <property type="entry name" value="P-loop containing nucleotide triphosphate hydrolases"/>
    <property type="match status" value="1"/>
</dbReference>
<evidence type="ECO:0000256" key="3">
    <source>
        <dbReference type="ARBA" id="ARBA00022692"/>
    </source>
</evidence>
<dbReference type="Pfam" id="PF00005">
    <property type="entry name" value="ABC_tran"/>
    <property type="match status" value="1"/>
</dbReference>
<evidence type="ECO:0000256" key="5">
    <source>
        <dbReference type="ARBA" id="ARBA00022840"/>
    </source>
</evidence>
<dbReference type="InterPro" id="IPR036640">
    <property type="entry name" value="ABC1_TM_sf"/>
</dbReference>
<dbReference type="GO" id="GO:0140359">
    <property type="term" value="F:ABC-type transporter activity"/>
    <property type="evidence" value="ECO:0007669"/>
    <property type="project" value="InterPro"/>
</dbReference>
<dbReference type="GO" id="GO:0016887">
    <property type="term" value="F:ATP hydrolysis activity"/>
    <property type="evidence" value="ECO:0007669"/>
    <property type="project" value="InterPro"/>
</dbReference>
<comment type="caution">
    <text evidence="11">The sequence shown here is derived from an EMBL/GenBank/DDBJ whole genome shotgun (WGS) entry which is preliminary data.</text>
</comment>
<feature type="domain" description="ABC transmembrane type-1" evidence="10">
    <location>
        <begin position="96"/>
        <end position="327"/>
    </location>
</feature>
<evidence type="ECO:0000256" key="2">
    <source>
        <dbReference type="ARBA" id="ARBA00022448"/>
    </source>
</evidence>
<dbReference type="SUPFAM" id="SSF90123">
    <property type="entry name" value="ABC transporter transmembrane region"/>
    <property type="match status" value="1"/>
</dbReference>
<feature type="domain" description="ABC transporter" evidence="9">
    <location>
        <begin position="420"/>
        <end position="643"/>
    </location>
</feature>
<name>A0AAV8YU60_9CUCU</name>
<organism evidence="11 12">
    <name type="scientific">Aromia moschata</name>
    <dbReference type="NCBI Taxonomy" id="1265417"/>
    <lineage>
        <taxon>Eukaryota</taxon>
        <taxon>Metazoa</taxon>
        <taxon>Ecdysozoa</taxon>
        <taxon>Arthropoda</taxon>
        <taxon>Hexapoda</taxon>
        <taxon>Insecta</taxon>
        <taxon>Pterygota</taxon>
        <taxon>Neoptera</taxon>
        <taxon>Endopterygota</taxon>
        <taxon>Coleoptera</taxon>
        <taxon>Polyphaga</taxon>
        <taxon>Cucujiformia</taxon>
        <taxon>Chrysomeloidea</taxon>
        <taxon>Cerambycidae</taxon>
        <taxon>Cerambycinae</taxon>
        <taxon>Callichromatini</taxon>
        <taxon>Aromia</taxon>
    </lineage>
</organism>
<comment type="subcellular location">
    <subcellularLocation>
        <location evidence="1">Membrane</location>
    </subcellularLocation>
</comment>
<evidence type="ECO:0000256" key="4">
    <source>
        <dbReference type="ARBA" id="ARBA00022741"/>
    </source>
</evidence>
<dbReference type="Gene3D" id="1.20.1560.10">
    <property type="entry name" value="ABC transporter type 1, transmembrane domain"/>
    <property type="match status" value="1"/>
</dbReference>
<dbReference type="InterPro" id="IPR011527">
    <property type="entry name" value="ABC1_TM_dom"/>
</dbReference>
<protein>
    <submittedName>
        <fullName evidence="11">Uncharacterized protein</fullName>
    </submittedName>
</protein>
<keyword evidence="5" id="KW-0067">ATP-binding</keyword>
<dbReference type="EMBL" id="JAPWTK010000047">
    <property type="protein sequence ID" value="KAJ8954548.1"/>
    <property type="molecule type" value="Genomic_DNA"/>
</dbReference>
<feature type="transmembrane region" description="Helical" evidence="8">
    <location>
        <begin position="209"/>
        <end position="227"/>
    </location>
</feature>
<dbReference type="AlphaFoldDB" id="A0AAV8YU60"/>
<dbReference type="PROSITE" id="PS50893">
    <property type="entry name" value="ABC_TRANSPORTER_2"/>
    <property type="match status" value="1"/>
</dbReference>
<dbReference type="InterPro" id="IPR003593">
    <property type="entry name" value="AAA+_ATPase"/>
</dbReference>
<dbReference type="SMART" id="SM00382">
    <property type="entry name" value="AAA"/>
    <property type="match status" value="1"/>
</dbReference>
<keyword evidence="7 8" id="KW-0472">Membrane</keyword>
<keyword evidence="4" id="KW-0547">Nucleotide-binding</keyword>
<evidence type="ECO:0000313" key="12">
    <source>
        <dbReference type="Proteomes" id="UP001162162"/>
    </source>
</evidence>
<dbReference type="Proteomes" id="UP001162162">
    <property type="component" value="Unassembled WGS sequence"/>
</dbReference>
<dbReference type="InterPro" id="IPR050173">
    <property type="entry name" value="ABC_transporter_C-like"/>
</dbReference>
<dbReference type="CDD" id="cd03250">
    <property type="entry name" value="ABCC_MRP_domain1"/>
    <property type="match status" value="1"/>
</dbReference>
<dbReference type="PANTHER" id="PTHR24223">
    <property type="entry name" value="ATP-BINDING CASSETTE SUB-FAMILY C"/>
    <property type="match status" value="1"/>
</dbReference>
<keyword evidence="6 8" id="KW-1133">Transmembrane helix</keyword>
<dbReference type="FunFam" id="3.40.50.300:FF:000482">
    <property type="entry name" value="Multidrug resistance-associated protein member 4"/>
    <property type="match status" value="1"/>
</dbReference>
<evidence type="ECO:0000313" key="11">
    <source>
        <dbReference type="EMBL" id="KAJ8954548.1"/>
    </source>
</evidence>
<dbReference type="GO" id="GO:0016020">
    <property type="term" value="C:membrane"/>
    <property type="evidence" value="ECO:0007669"/>
    <property type="project" value="UniProtKB-SubCell"/>
</dbReference>
<dbReference type="SUPFAM" id="SSF52540">
    <property type="entry name" value="P-loop containing nucleoside triphosphate hydrolases"/>
    <property type="match status" value="1"/>
</dbReference>
<evidence type="ECO:0000256" key="8">
    <source>
        <dbReference type="SAM" id="Phobius"/>
    </source>
</evidence>
<feature type="transmembrane region" description="Helical" evidence="8">
    <location>
        <begin position="135"/>
        <end position="152"/>
    </location>
</feature>
<keyword evidence="12" id="KW-1185">Reference proteome</keyword>
<dbReference type="InterPro" id="IPR003439">
    <property type="entry name" value="ABC_transporter-like_ATP-bd"/>
</dbReference>